<dbReference type="PANTHER" id="PTHR23292:SF14">
    <property type="entry name" value="FI16615P1-RELATED"/>
    <property type="match status" value="1"/>
</dbReference>
<accession>A0ABD0SKQ6</accession>
<feature type="region of interest" description="Disordered" evidence="8">
    <location>
        <begin position="1"/>
        <end position="53"/>
    </location>
</feature>
<evidence type="ECO:0000256" key="2">
    <source>
        <dbReference type="ARBA" id="ARBA00004481"/>
    </source>
</evidence>
<dbReference type="GO" id="GO:0046872">
    <property type="term" value="F:metal ion binding"/>
    <property type="evidence" value="ECO:0007669"/>
    <property type="project" value="UniProtKB-KW"/>
</dbReference>
<evidence type="ECO:0000256" key="5">
    <source>
        <dbReference type="ARBA" id="ARBA00022723"/>
    </source>
</evidence>
<dbReference type="SMART" id="SM00714">
    <property type="entry name" value="LITAF"/>
    <property type="match status" value="1"/>
</dbReference>
<evidence type="ECO:0000256" key="1">
    <source>
        <dbReference type="ARBA" id="ARBA00004414"/>
    </source>
</evidence>
<dbReference type="InterPro" id="IPR037519">
    <property type="entry name" value="LITAF_fam"/>
</dbReference>
<evidence type="ECO:0000256" key="3">
    <source>
        <dbReference type="ARBA" id="ARBA00004630"/>
    </source>
</evidence>
<evidence type="ECO:0000256" key="8">
    <source>
        <dbReference type="SAM" id="MobiDB-lite"/>
    </source>
</evidence>
<dbReference type="PROSITE" id="PS51837">
    <property type="entry name" value="LITAF"/>
    <property type="match status" value="1"/>
</dbReference>
<dbReference type="GO" id="GO:0005765">
    <property type="term" value="C:lysosomal membrane"/>
    <property type="evidence" value="ECO:0007669"/>
    <property type="project" value="UniProtKB-SubCell"/>
</dbReference>
<dbReference type="GO" id="GO:0031902">
    <property type="term" value="C:late endosome membrane"/>
    <property type="evidence" value="ECO:0007669"/>
    <property type="project" value="UniProtKB-SubCell"/>
</dbReference>
<dbReference type="Proteomes" id="UP001549921">
    <property type="component" value="Unassembled WGS sequence"/>
</dbReference>
<evidence type="ECO:0000259" key="9">
    <source>
        <dbReference type="PROSITE" id="PS51837"/>
    </source>
</evidence>
<evidence type="ECO:0000256" key="4">
    <source>
        <dbReference type="ARBA" id="ARBA00005975"/>
    </source>
</evidence>
<evidence type="ECO:0000313" key="13">
    <source>
        <dbReference type="Proteomes" id="UP001549921"/>
    </source>
</evidence>
<feature type="compositionally biased region" description="Polar residues" evidence="8">
    <location>
        <begin position="1"/>
        <end position="11"/>
    </location>
</feature>
<reference evidence="12 13" key="1">
    <citation type="submission" date="2024-06" db="EMBL/GenBank/DDBJ databases">
        <title>A chromosome-level genome assembly of beet webworm, Loxostege sticticalis.</title>
        <authorList>
            <person name="Zhang Y."/>
        </authorList>
    </citation>
    <scope>NUCLEOTIDE SEQUENCE [LARGE SCALE GENOMIC DNA]</scope>
    <source>
        <strain evidence="11">AQ026</strain>
        <strain evidence="10">AQ028</strain>
        <tissue evidence="10">Male pupae</tissue>
        <tissue evidence="11">Whole body</tissue>
    </source>
</reference>
<dbReference type="InterPro" id="IPR006629">
    <property type="entry name" value="LITAF"/>
</dbReference>
<comment type="subcellular location">
    <subcellularLocation>
        <location evidence="2">Endosome membrane</location>
        <topology evidence="2">Peripheral membrane protein</topology>
    </subcellularLocation>
    <subcellularLocation>
        <location evidence="1">Late endosome membrane</location>
    </subcellularLocation>
    <subcellularLocation>
        <location evidence="3">Lysosome membrane</location>
        <topology evidence="3">Peripheral membrane protein</topology>
        <orientation evidence="3">Cytoplasmic side</orientation>
    </subcellularLocation>
</comment>
<feature type="domain" description="LITAF" evidence="9">
    <location>
        <begin position="83"/>
        <end position="169"/>
    </location>
</feature>
<evidence type="ECO:0000256" key="7">
    <source>
        <dbReference type="ARBA" id="ARBA00023136"/>
    </source>
</evidence>
<sequence length="170" mass="17818">MATNQGPTATASAPEDLPPPYSAVVGNPQYGFVAPPSEPIPSGPYTQPPPKQFTAPGVYPHPPAIVTSTQPQMGGIPPPPPGVPIGVVLPPAVGTEPTTVTCFNCSKVVTTRVVYTTAWHTHLVAGSVCVITMFCSLCCLGLVPYCFDTFKDAEHYCPNCNTFIGKSNKC</sequence>
<organism evidence="10 13">
    <name type="scientific">Loxostege sticticalis</name>
    <name type="common">Beet webworm moth</name>
    <dbReference type="NCBI Taxonomy" id="481309"/>
    <lineage>
        <taxon>Eukaryota</taxon>
        <taxon>Metazoa</taxon>
        <taxon>Ecdysozoa</taxon>
        <taxon>Arthropoda</taxon>
        <taxon>Hexapoda</taxon>
        <taxon>Insecta</taxon>
        <taxon>Pterygota</taxon>
        <taxon>Neoptera</taxon>
        <taxon>Endopterygota</taxon>
        <taxon>Lepidoptera</taxon>
        <taxon>Glossata</taxon>
        <taxon>Ditrysia</taxon>
        <taxon>Pyraloidea</taxon>
        <taxon>Crambidae</taxon>
        <taxon>Pyraustinae</taxon>
        <taxon>Loxostege</taxon>
    </lineage>
</organism>
<comment type="caution">
    <text evidence="10">The sequence shown here is derived from an EMBL/GenBank/DDBJ whole genome shotgun (WGS) entry which is preliminary data.</text>
</comment>
<keyword evidence="12" id="KW-1185">Reference proteome</keyword>
<protein>
    <recommendedName>
        <fullName evidence="9">LITAF domain-containing protein</fullName>
    </recommendedName>
</protein>
<evidence type="ECO:0000313" key="10">
    <source>
        <dbReference type="EMBL" id="KAL0819629.1"/>
    </source>
</evidence>
<keyword evidence="7" id="KW-0472">Membrane</keyword>
<keyword evidence="5" id="KW-0479">Metal-binding</keyword>
<dbReference type="AlphaFoldDB" id="A0ABD0SKQ6"/>
<proteinExistence type="inferred from homology"/>
<comment type="similarity">
    <text evidence="4">Belongs to the CDIP1/LITAF family.</text>
</comment>
<name>A0ABD0SKQ6_LOXSC</name>
<keyword evidence="6" id="KW-0862">Zinc</keyword>
<dbReference type="EMBL" id="JBEDNZ010000020">
    <property type="protein sequence ID" value="KAL0819629.1"/>
    <property type="molecule type" value="Genomic_DNA"/>
</dbReference>
<gene>
    <name evidence="11" type="ORF">ABMA27_007407</name>
    <name evidence="10" type="ORF">ABMA28_007706</name>
</gene>
<feature type="compositionally biased region" description="Pro residues" evidence="8">
    <location>
        <begin position="36"/>
        <end position="51"/>
    </location>
</feature>
<evidence type="ECO:0000313" key="12">
    <source>
        <dbReference type="Proteomes" id="UP001549920"/>
    </source>
</evidence>
<evidence type="ECO:0000256" key="6">
    <source>
        <dbReference type="ARBA" id="ARBA00022833"/>
    </source>
</evidence>
<dbReference type="Pfam" id="PF10601">
    <property type="entry name" value="zf-LITAF-like"/>
    <property type="match status" value="1"/>
</dbReference>
<dbReference type="PANTHER" id="PTHR23292">
    <property type="entry name" value="LIPOPOLYSACCHARIDE-INDUCED TUMOR NECROSIS FACTOR-ALPHA FACTOR"/>
    <property type="match status" value="1"/>
</dbReference>
<dbReference type="Proteomes" id="UP001549920">
    <property type="component" value="Unassembled WGS sequence"/>
</dbReference>
<evidence type="ECO:0000313" key="11">
    <source>
        <dbReference type="EMBL" id="KAL0869103.1"/>
    </source>
</evidence>
<dbReference type="EMBL" id="JBEUOH010000020">
    <property type="protein sequence ID" value="KAL0869103.1"/>
    <property type="molecule type" value="Genomic_DNA"/>
</dbReference>